<dbReference type="EMBL" id="JALPTH010000002">
    <property type="protein sequence ID" value="MCK8676299.1"/>
    <property type="molecule type" value="Genomic_DNA"/>
</dbReference>
<feature type="transmembrane region" description="Helical" evidence="2">
    <location>
        <begin position="155"/>
        <end position="177"/>
    </location>
</feature>
<feature type="compositionally biased region" description="Basic and acidic residues" evidence="1">
    <location>
        <begin position="122"/>
        <end position="134"/>
    </location>
</feature>
<evidence type="ECO:0000256" key="1">
    <source>
        <dbReference type="SAM" id="MobiDB-lite"/>
    </source>
</evidence>
<feature type="region of interest" description="Disordered" evidence="1">
    <location>
        <begin position="87"/>
        <end position="152"/>
    </location>
</feature>
<proteinExistence type="predicted"/>
<accession>A0ABT0I4Q2</accession>
<comment type="caution">
    <text evidence="3">The sequence shown here is derived from an EMBL/GenBank/DDBJ whole genome shotgun (WGS) entry which is preliminary data.</text>
</comment>
<evidence type="ECO:0000313" key="3">
    <source>
        <dbReference type="EMBL" id="MCK8676299.1"/>
    </source>
</evidence>
<name>A0ABT0I4Q2_9ACTN</name>
<keyword evidence="2" id="KW-0472">Membrane</keyword>
<organism evidence="3 4">
    <name type="scientific">Streptomyces lichenis</name>
    <dbReference type="NCBI Taxonomy" id="2306967"/>
    <lineage>
        <taxon>Bacteria</taxon>
        <taxon>Bacillati</taxon>
        <taxon>Actinomycetota</taxon>
        <taxon>Actinomycetes</taxon>
        <taxon>Kitasatosporales</taxon>
        <taxon>Streptomycetaceae</taxon>
        <taxon>Streptomyces</taxon>
    </lineage>
</organism>
<feature type="region of interest" description="Disordered" evidence="1">
    <location>
        <begin position="1"/>
        <end position="21"/>
    </location>
</feature>
<gene>
    <name evidence="3" type="ORF">M1O15_02480</name>
</gene>
<evidence type="ECO:0000313" key="4">
    <source>
        <dbReference type="Proteomes" id="UP001522868"/>
    </source>
</evidence>
<dbReference type="RefSeq" id="WP_248631484.1">
    <property type="nucleotide sequence ID" value="NZ_JALPTH010000002.1"/>
</dbReference>
<feature type="compositionally biased region" description="Low complexity" evidence="1">
    <location>
        <begin position="110"/>
        <end position="121"/>
    </location>
</feature>
<sequence>MTSTTDTTRHPDVSEISDLTEGLLAPSRTADIQAHVDGCGLCSDVRASLEEIRGLLGTLPGPARMPADIAGRIDAALAAEALLDATAPADPEGAGTGTQSSRALGDVSRETSPTPTAASAARADRRPRSGDRPAGRSSSATGPGRPKHPARRRRTAVLGALFGVAAVSLSVFVLQAIQPSDNGPSAQADRSAASAKQQTFAGAPVGDQVKNLLSTTGESKRENVPESSKAPRSAEAPSTFRTEEVAVPPCVQEGTGRTEAALAAERGDYGGTPAYLVVLPHAQDAAQVQAYVMDASCTARPEGGAKADVLLTHAYPRP</sequence>
<keyword evidence="2" id="KW-1133">Transmembrane helix</keyword>
<reference evidence="3 4" key="1">
    <citation type="submission" date="2022-04" db="EMBL/GenBank/DDBJ databases">
        <title>Streptomyces sp. nov. LCR6-01 isolated from Lichen of Dirinaria sp.</title>
        <authorList>
            <person name="Kanchanasin P."/>
            <person name="Tanasupawat S."/>
            <person name="Phongsopitanun W."/>
        </authorList>
    </citation>
    <scope>NUCLEOTIDE SEQUENCE [LARGE SCALE GENOMIC DNA]</scope>
    <source>
        <strain evidence="3 4">LCR6-01</strain>
    </source>
</reference>
<evidence type="ECO:0008006" key="5">
    <source>
        <dbReference type="Google" id="ProtNLM"/>
    </source>
</evidence>
<feature type="region of interest" description="Disordered" evidence="1">
    <location>
        <begin position="181"/>
        <end position="253"/>
    </location>
</feature>
<evidence type="ECO:0000256" key="2">
    <source>
        <dbReference type="SAM" id="Phobius"/>
    </source>
</evidence>
<dbReference type="Proteomes" id="UP001522868">
    <property type="component" value="Unassembled WGS sequence"/>
</dbReference>
<protein>
    <recommendedName>
        <fullName evidence="5">Zf-HC2 domain-containing protein</fullName>
    </recommendedName>
</protein>
<keyword evidence="4" id="KW-1185">Reference proteome</keyword>
<keyword evidence="2" id="KW-0812">Transmembrane</keyword>